<dbReference type="GO" id="GO:0043565">
    <property type="term" value="F:sequence-specific DNA binding"/>
    <property type="evidence" value="ECO:0007669"/>
    <property type="project" value="InterPro"/>
</dbReference>
<feature type="compositionally biased region" description="Basic and acidic residues" evidence="3">
    <location>
        <begin position="329"/>
        <end position="338"/>
    </location>
</feature>
<dbReference type="GO" id="GO:0003700">
    <property type="term" value="F:DNA-binding transcription factor activity"/>
    <property type="evidence" value="ECO:0007669"/>
    <property type="project" value="InterPro"/>
</dbReference>
<dbReference type="Gene3D" id="3.40.50.880">
    <property type="match status" value="1"/>
</dbReference>
<dbReference type="RefSeq" id="WP_196196648.1">
    <property type="nucleotide sequence ID" value="NZ_JADPRT010000012.1"/>
</dbReference>
<dbReference type="SUPFAM" id="SSF46689">
    <property type="entry name" value="Homeodomain-like"/>
    <property type="match status" value="1"/>
</dbReference>
<sequence length="360" mass="38171">MSNRVVFVLVPGVHLLDLAGPAQVFSTVGDFGFPYRLDYVAEQELVPSAQGLPLHATTVWPELDADDLLVVPGWQVPDAEAGPDGRPEALPVLVPPLGAAVLAALRAHHEAGGTVASICAGAAALGAAGLVDGRRCTTHHDIQDELARRHPRAQVVRDVLYTTDDRVVTSAGIASGIDLALHLVAGRHGPAVAAQVARDMVVYARRNGHEPQASAMLRHRSHLDDTVHRVQDLIDWRFAETLPLALLAASAGVSERTLTRLFTRATDGLTPLRYQQTLRVERAEHLISHGTTVETAAREVGFDDARMLRRLRARVGAAGGTGTTGAVERGFDVGDHGRLRSVPDGGDGPRALPVPGRAGG</sequence>
<dbReference type="InterPro" id="IPR002818">
    <property type="entry name" value="DJ-1/PfpI"/>
</dbReference>
<comment type="caution">
    <text evidence="5">The sequence shown here is derived from an EMBL/GenBank/DDBJ whole genome shotgun (WGS) entry which is preliminary data.</text>
</comment>
<keyword evidence="2" id="KW-0804">Transcription</keyword>
<dbReference type="SMART" id="SM00342">
    <property type="entry name" value="HTH_ARAC"/>
    <property type="match status" value="1"/>
</dbReference>
<dbReference type="AlphaFoldDB" id="A0A931BC23"/>
<feature type="domain" description="HTH araC/xylS-type" evidence="4">
    <location>
        <begin position="228"/>
        <end position="310"/>
    </location>
</feature>
<accession>A0A931BC23</accession>
<name>A0A931BC23_9ACTN</name>
<protein>
    <submittedName>
        <fullName evidence="5">AraC family transcriptional regulator</fullName>
    </submittedName>
</protein>
<evidence type="ECO:0000259" key="4">
    <source>
        <dbReference type="PROSITE" id="PS01124"/>
    </source>
</evidence>
<dbReference type="SUPFAM" id="SSF52317">
    <property type="entry name" value="Class I glutamine amidotransferase-like"/>
    <property type="match status" value="1"/>
</dbReference>
<dbReference type="PANTHER" id="PTHR43130:SF3">
    <property type="entry name" value="HTH-TYPE TRANSCRIPTIONAL REGULATOR RV1931C"/>
    <property type="match status" value="1"/>
</dbReference>
<evidence type="ECO:0000256" key="1">
    <source>
        <dbReference type="ARBA" id="ARBA00023015"/>
    </source>
</evidence>
<evidence type="ECO:0000256" key="2">
    <source>
        <dbReference type="ARBA" id="ARBA00023163"/>
    </source>
</evidence>
<dbReference type="EMBL" id="JADPRT010000012">
    <property type="protein sequence ID" value="MBF9071468.1"/>
    <property type="molecule type" value="Genomic_DNA"/>
</dbReference>
<reference evidence="5" key="1">
    <citation type="submission" date="2020-11" db="EMBL/GenBank/DDBJ databases">
        <title>Isolation and identification of active actinomycetes.</title>
        <authorList>
            <person name="Yu B."/>
        </authorList>
    </citation>
    <scope>NUCLEOTIDE SEQUENCE</scope>
    <source>
        <strain evidence="5">NEAU-YB345</strain>
    </source>
</reference>
<dbReference type="Proteomes" id="UP000657385">
    <property type="component" value="Unassembled WGS sequence"/>
</dbReference>
<evidence type="ECO:0000256" key="3">
    <source>
        <dbReference type="SAM" id="MobiDB-lite"/>
    </source>
</evidence>
<feature type="region of interest" description="Disordered" evidence="3">
    <location>
        <begin position="318"/>
        <end position="360"/>
    </location>
</feature>
<dbReference type="InterPro" id="IPR029062">
    <property type="entry name" value="Class_I_gatase-like"/>
</dbReference>
<evidence type="ECO:0000313" key="5">
    <source>
        <dbReference type="EMBL" id="MBF9071468.1"/>
    </source>
</evidence>
<gene>
    <name evidence="5" type="ORF">I2501_25940</name>
</gene>
<keyword evidence="1" id="KW-0805">Transcription regulation</keyword>
<keyword evidence="6" id="KW-1185">Reference proteome</keyword>
<evidence type="ECO:0000313" key="6">
    <source>
        <dbReference type="Proteomes" id="UP000657385"/>
    </source>
</evidence>
<dbReference type="InterPro" id="IPR009057">
    <property type="entry name" value="Homeodomain-like_sf"/>
</dbReference>
<dbReference type="InterPro" id="IPR018060">
    <property type="entry name" value="HTH_AraC"/>
</dbReference>
<dbReference type="Pfam" id="PF12833">
    <property type="entry name" value="HTH_18"/>
    <property type="match status" value="1"/>
</dbReference>
<dbReference type="Gene3D" id="1.10.10.60">
    <property type="entry name" value="Homeodomain-like"/>
    <property type="match status" value="1"/>
</dbReference>
<dbReference type="PANTHER" id="PTHR43130">
    <property type="entry name" value="ARAC-FAMILY TRANSCRIPTIONAL REGULATOR"/>
    <property type="match status" value="1"/>
</dbReference>
<dbReference type="InterPro" id="IPR052158">
    <property type="entry name" value="INH-QAR"/>
</dbReference>
<dbReference type="PROSITE" id="PS01124">
    <property type="entry name" value="HTH_ARAC_FAMILY_2"/>
    <property type="match status" value="1"/>
</dbReference>
<proteinExistence type="predicted"/>
<dbReference type="Pfam" id="PF01965">
    <property type="entry name" value="DJ-1_PfpI"/>
    <property type="match status" value="1"/>
</dbReference>
<dbReference type="CDD" id="cd03137">
    <property type="entry name" value="GATase1_AraC_1"/>
    <property type="match status" value="1"/>
</dbReference>
<organism evidence="5 6">
    <name type="scientific">Streptacidiphilus fuscans</name>
    <dbReference type="NCBI Taxonomy" id="2789292"/>
    <lineage>
        <taxon>Bacteria</taxon>
        <taxon>Bacillati</taxon>
        <taxon>Actinomycetota</taxon>
        <taxon>Actinomycetes</taxon>
        <taxon>Kitasatosporales</taxon>
        <taxon>Streptomycetaceae</taxon>
        <taxon>Streptacidiphilus</taxon>
    </lineage>
</organism>